<reference evidence="2" key="1">
    <citation type="submission" date="2020-02" db="EMBL/GenBank/DDBJ databases">
        <authorList>
            <person name="Meier V. D."/>
        </authorList>
    </citation>
    <scope>NUCLEOTIDE SEQUENCE</scope>
    <source>
        <strain evidence="2">AVDCRST_MAG68</strain>
    </source>
</reference>
<sequence length="122" mass="12237">AQPPARRGGGAPGPALAPRPRPAAPLRAGRARPPRRRPRSRAEGGAAGAASARPAPGLPGHLPLPQCRAHPGAAAVRCGRAPAHRGAARRARRLRAGPRLGVVPGGRGRRGARLPAAAAPVV</sequence>
<evidence type="ECO:0000313" key="2">
    <source>
        <dbReference type="EMBL" id="CAA9351014.1"/>
    </source>
</evidence>
<feature type="compositionally biased region" description="Low complexity" evidence="1">
    <location>
        <begin position="48"/>
        <end position="65"/>
    </location>
</feature>
<gene>
    <name evidence="2" type="ORF">AVDCRST_MAG68-3679</name>
</gene>
<feature type="compositionally biased region" description="Basic residues" evidence="1">
    <location>
        <begin position="82"/>
        <end position="96"/>
    </location>
</feature>
<organism evidence="2">
    <name type="scientific">uncultured Gemmatimonadota bacterium</name>
    <dbReference type="NCBI Taxonomy" id="203437"/>
    <lineage>
        <taxon>Bacteria</taxon>
        <taxon>Pseudomonadati</taxon>
        <taxon>Gemmatimonadota</taxon>
        <taxon>environmental samples</taxon>
    </lineage>
</organism>
<accession>A0A6J4M6A3</accession>
<proteinExistence type="predicted"/>
<protein>
    <submittedName>
        <fullName evidence="2">Uncharacterized protein</fullName>
    </submittedName>
</protein>
<dbReference type="AlphaFoldDB" id="A0A6J4M6A3"/>
<feature type="non-terminal residue" evidence="2">
    <location>
        <position position="122"/>
    </location>
</feature>
<feature type="compositionally biased region" description="Low complexity" evidence="1">
    <location>
        <begin position="113"/>
        <end position="122"/>
    </location>
</feature>
<feature type="non-terminal residue" evidence="2">
    <location>
        <position position="1"/>
    </location>
</feature>
<feature type="region of interest" description="Disordered" evidence="1">
    <location>
        <begin position="1"/>
        <end position="122"/>
    </location>
</feature>
<evidence type="ECO:0000256" key="1">
    <source>
        <dbReference type="SAM" id="MobiDB-lite"/>
    </source>
</evidence>
<name>A0A6J4M6A3_9BACT</name>
<feature type="compositionally biased region" description="Basic residues" evidence="1">
    <location>
        <begin position="29"/>
        <end position="39"/>
    </location>
</feature>
<dbReference type="EMBL" id="CADCTW010000172">
    <property type="protein sequence ID" value="CAA9351014.1"/>
    <property type="molecule type" value="Genomic_DNA"/>
</dbReference>